<reference evidence="1 2" key="1">
    <citation type="submission" date="2016-11" db="EMBL/GenBank/DDBJ databases">
        <title>Networking in microbes: conjugative elements and plasmids in the genus Alteromonas.</title>
        <authorList>
            <person name="Lopez-Perez M."/>
            <person name="Ramon-Marco N."/>
            <person name="Rodriguez-Valera F."/>
        </authorList>
    </citation>
    <scope>NUCLEOTIDE SEQUENCE [LARGE SCALE GENOMIC DNA]</scope>
    <source>
        <strain evidence="1 2">CP48</strain>
        <plasmid evidence="2">pamcp48-600</plasmid>
    </source>
</reference>
<gene>
    <name evidence="1" type="ORF">BM524_19415</name>
</gene>
<evidence type="ECO:0000313" key="1">
    <source>
        <dbReference type="EMBL" id="APD92091.1"/>
    </source>
</evidence>
<accession>A0AAC9JEY6</accession>
<keyword evidence="1" id="KW-0614">Plasmid</keyword>
<sequence>MQHRLTFNIGIDYSHVEDENATFSGALPFLERAVEMARGHGALGGDDVVVEDIKVSTQDALSSQREAFNVTVTYEPLYVDMIDAQRLTSLFVSVMEDMRLNGALTSPFYAAENLSVKLNCHEVSVQNCLNEETNFVDINNITLVKDNDKAEGTNSPFCSLPFSTEVPLGYSPMLKDADGNMLPVLFP</sequence>
<dbReference type="AlphaFoldDB" id="A0AAC9JEY6"/>
<dbReference type="RefSeq" id="WP_071960701.1">
    <property type="nucleotide sequence ID" value="NZ_CP018025.1"/>
</dbReference>
<geneLocation type="plasmid" evidence="2">
    <name>pamcp48-600</name>
</geneLocation>
<dbReference type="Proteomes" id="UP000182101">
    <property type="component" value="Plasmid pAMCP48-600"/>
</dbReference>
<organism evidence="1 2">
    <name type="scientific">Alteromonas mediterranea</name>
    <dbReference type="NCBI Taxonomy" id="314275"/>
    <lineage>
        <taxon>Bacteria</taxon>
        <taxon>Pseudomonadati</taxon>
        <taxon>Pseudomonadota</taxon>
        <taxon>Gammaproteobacteria</taxon>
        <taxon>Alteromonadales</taxon>
        <taxon>Alteromonadaceae</taxon>
        <taxon>Alteromonas/Salinimonas group</taxon>
        <taxon>Alteromonas</taxon>
    </lineage>
</organism>
<protein>
    <submittedName>
        <fullName evidence="1">Uncharacterized protein</fullName>
    </submittedName>
</protein>
<evidence type="ECO:0000313" key="2">
    <source>
        <dbReference type="Proteomes" id="UP000182101"/>
    </source>
</evidence>
<dbReference type="EMBL" id="CP018025">
    <property type="protein sequence ID" value="APD92091.1"/>
    <property type="molecule type" value="Genomic_DNA"/>
</dbReference>
<proteinExistence type="predicted"/>
<name>A0AAC9JEY6_9ALTE</name>